<protein>
    <submittedName>
        <fullName evidence="3">Pyruvate ferredoxin oxidoreductase, gamma subunit</fullName>
        <ecNumber evidence="3">1.2.7.1</ecNumber>
    </submittedName>
</protein>
<dbReference type="GO" id="GO:0019164">
    <property type="term" value="F:pyruvate synthase activity"/>
    <property type="evidence" value="ECO:0007669"/>
    <property type="project" value="UniProtKB-EC"/>
</dbReference>
<evidence type="ECO:0000313" key="3">
    <source>
        <dbReference type="EMBL" id="ABI68684.1"/>
    </source>
</evidence>
<keyword evidence="3" id="KW-0670">Pyruvate</keyword>
<dbReference type="AlphaFoldDB" id="Q0AX70"/>
<feature type="domain" description="Pyruvate/ketoisovalerate oxidoreductase catalytic" evidence="2">
    <location>
        <begin position="15"/>
        <end position="188"/>
    </location>
</feature>
<dbReference type="PANTHER" id="PTHR43366:SF1">
    <property type="entry name" value="PYRUVATE SYNTHASE SUBUNIT PORC"/>
    <property type="match status" value="1"/>
</dbReference>
<evidence type="ECO:0000259" key="2">
    <source>
        <dbReference type="Pfam" id="PF01558"/>
    </source>
</evidence>
<name>Q0AX70_SYNWW</name>
<evidence type="ECO:0000313" key="4">
    <source>
        <dbReference type="Proteomes" id="UP000001968"/>
    </source>
</evidence>
<accession>Q0AX70</accession>
<dbReference type="Gene3D" id="3.40.920.10">
    <property type="entry name" value="Pyruvate-ferredoxin oxidoreductase, PFOR, domain III"/>
    <property type="match status" value="1"/>
</dbReference>
<dbReference type="eggNOG" id="COG1014">
    <property type="taxonomic scope" value="Bacteria"/>
</dbReference>
<dbReference type="KEGG" id="swo:Swol_1377"/>
<evidence type="ECO:0000256" key="1">
    <source>
        <dbReference type="ARBA" id="ARBA00023002"/>
    </source>
</evidence>
<dbReference type="STRING" id="335541.Swol_1377"/>
<dbReference type="InterPro" id="IPR011894">
    <property type="entry name" value="PorC_KorC"/>
</dbReference>
<dbReference type="HOGENOM" id="CLU_087284_2_0_9"/>
<dbReference type="Proteomes" id="UP000001968">
    <property type="component" value="Chromosome"/>
</dbReference>
<gene>
    <name evidence="3" type="ordered locus">Swol_1377</name>
</gene>
<keyword evidence="1 3" id="KW-0560">Oxidoreductase</keyword>
<dbReference type="PANTHER" id="PTHR43366">
    <property type="entry name" value="PYRUVATE SYNTHASE SUBUNIT PORC"/>
    <property type="match status" value="1"/>
</dbReference>
<dbReference type="EMBL" id="CP000448">
    <property type="protein sequence ID" value="ABI68684.1"/>
    <property type="molecule type" value="Genomic_DNA"/>
</dbReference>
<dbReference type="EC" id="1.2.7.1" evidence="3"/>
<dbReference type="NCBIfam" id="TIGR02175">
    <property type="entry name" value="PorC_KorC"/>
    <property type="match status" value="1"/>
</dbReference>
<dbReference type="SUPFAM" id="SSF53323">
    <property type="entry name" value="Pyruvate-ferredoxin oxidoreductase, PFOR, domain III"/>
    <property type="match status" value="1"/>
</dbReference>
<reference evidence="4" key="1">
    <citation type="journal article" date="2010" name="Environ. Microbiol.">
        <title>The genome of Syntrophomonas wolfei: new insights into syntrophic metabolism and biohydrogen production.</title>
        <authorList>
            <person name="Sieber J.R."/>
            <person name="Sims D.R."/>
            <person name="Han C."/>
            <person name="Kim E."/>
            <person name="Lykidis A."/>
            <person name="Lapidus A.L."/>
            <person name="McDonnald E."/>
            <person name="Rohlin L."/>
            <person name="Culley D.E."/>
            <person name="Gunsalus R."/>
            <person name="McInerney M.J."/>
        </authorList>
    </citation>
    <scope>NUCLEOTIDE SEQUENCE [LARGE SCALE GENOMIC DNA]</scope>
    <source>
        <strain evidence="4">DSM 2245B / Goettingen</strain>
    </source>
</reference>
<dbReference type="InterPro" id="IPR019752">
    <property type="entry name" value="Pyrv/ketoisovalerate_OxRed_cat"/>
</dbReference>
<organism evidence="3 4">
    <name type="scientific">Syntrophomonas wolfei subsp. wolfei (strain DSM 2245B / Goettingen)</name>
    <dbReference type="NCBI Taxonomy" id="335541"/>
    <lineage>
        <taxon>Bacteria</taxon>
        <taxon>Bacillati</taxon>
        <taxon>Bacillota</taxon>
        <taxon>Clostridia</taxon>
        <taxon>Eubacteriales</taxon>
        <taxon>Syntrophomonadaceae</taxon>
        <taxon>Syntrophomonas</taxon>
    </lineage>
</organism>
<dbReference type="RefSeq" id="WP_011640783.1">
    <property type="nucleotide sequence ID" value="NC_008346.1"/>
</dbReference>
<sequence>MASNNMVEIRWHGRGGQGAKMACLLLADVAGLEGKFVQGFPEYGPERMGAPITAYNRISEKRCTIHSNIYYPDYVVVVDETLLDSVDVTGGLKDGGAIIINTPSSPQEIRPRLQGWTGKVCTVDARRISEDVLGTNFPNTPMLAAAVKVSGVLETERFLANIEESFKHKFADKPQLIEGNMATLKKSMEEVQLG</sequence>
<dbReference type="InterPro" id="IPR051626">
    <property type="entry name" value="Oxidoreductase_gamma_subunit"/>
</dbReference>
<dbReference type="Pfam" id="PF01558">
    <property type="entry name" value="POR"/>
    <property type="match status" value="1"/>
</dbReference>
<proteinExistence type="predicted"/>
<keyword evidence="4" id="KW-1185">Reference proteome</keyword>
<dbReference type="InterPro" id="IPR002869">
    <property type="entry name" value="Pyrv_flavodox_OxRed_cen"/>
</dbReference>